<proteinExistence type="predicted"/>
<keyword evidence="3" id="KW-1185">Reference proteome</keyword>
<evidence type="ECO:0000259" key="1">
    <source>
        <dbReference type="Pfam" id="PF04991"/>
    </source>
</evidence>
<feature type="domain" description="LicD/FKTN/FKRP nucleotidyltransferase" evidence="1">
    <location>
        <begin position="43"/>
        <end position="275"/>
    </location>
</feature>
<reference evidence="2 3" key="1">
    <citation type="submission" date="2019-08" db="EMBL/GenBank/DDBJ databases">
        <title>In-depth cultivation of the pig gut microbiome towards novel bacterial diversity and tailored functional studies.</title>
        <authorList>
            <person name="Wylensek D."/>
            <person name="Hitch T.C.A."/>
            <person name="Clavel T."/>
        </authorList>
    </citation>
    <scope>NUCLEOTIDE SEQUENCE [LARGE SCALE GENOMIC DNA]</scope>
    <source>
        <strain evidence="2 3">Oil+RF-744-WCA-WT-13</strain>
    </source>
</reference>
<gene>
    <name evidence="2" type="ORF">FYJ60_09330</name>
</gene>
<dbReference type="AlphaFoldDB" id="A0A7X2P993"/>
<dbReference type="InterPro" id="IPR052942">
    <property type="entry name" value="LPS_cholinephosphotransferase"/>
</dbReference>
<sequence length="301" mass="35119">MSFKEKMEQIDPAAEKLIVLSQEDIDRIHKALLYMLEKLDEFCTKNHVEWTLAGGSILGAVRHKGFIPWDDDADVHMTREAFNKFRQAFYDKPMEGFLLKCPGDPGYLYHYPKLYLIDSIFRELQSNDKNPNNLFIDIFPLENTYRSGWKRRIHGFQCNFYALAVSSLRIDACKETLLAYTKHSPEAHRAVKTRCLQSSLFKFRSLTSWLKGADRCFSKVKDKNSSLIVIPSGAQHYFGELYGRKQMTERKYVPFENTMLPIPKDAEGILRQRYGNNFMDLPPVSRRAKHAILEYKVTERQ</sequence>
<evidence type="ECO:0000313" key="3">
    <source>
        <dbReference type="Proteomes" id="UP000466864"/>
    </source>
</evidence>
<dbReference type="Pfam" id="PF04991">
    <property type="entry name" value="LicD"/>
    <property type="match status" value="1"/>
</dbReference>
<comment type="caution">
    <text evidence="2">The sequence shown here is derived from an EMBL/GenBank/DDBJ whole genome shotgun (WGS) entry which is preliminary data.</text>
</comment>
<evidence type="ECO:0000313" key="2">
    <source>
        <dbReference type="EMBL" id="MST82516.1"/>
    </source>
</evidence>
<dbReference type="EMBL" id="VUMV01000006">
    <property type="protein sequence ID" value="MST82516.1"/>
    <property type="molecule type" value="Genomic_DNA"/>
</dbReference>
<accession>A0A7X2P993</accession>
<protein>
    <submittedName>
        <fullName evidence="2">LicD family protein</fullName>
    </submittedName>
</protein>
<dbReference type="InterPro" id="IPR007074">
    <property type="entry name" value="LicD/FKTN/FKRP_NTP_transf"/>
</dbReference>
<dbReference type="RefSeq" id="WP_154458424.1">
    <property type="nucleotide sequence ID" value="NZ_VUMV01000006.1"/>
</dbReference>
<dbReference type="PANTHER" id="PTHR43404">
    <property type="entry name" value="LIPOPOLYSACCHARIDE CHOLINEPHOSPHOTRANSFERASE LICD"/>
    <property type="match status" value="1"/>
</dbReference>
<name>A0A7X2P993_9FIRM</name>
<organism evidence="2 3">
    <name type="scientific">Bilifractor porci</name>
    <dbReference type="NCBI Taxonomy" id="2606636"/>
    <lineage>
        <taxon>Bacteria</taxon>
        <taxon>Bacillati</taxon>
        <taxon>Bacillota</taxon>
        <taxon>Clostridia</taxon>
        <taxon>Lachnospirales</taxon>
        <taxon>Lachnospiraceae</taxon>
        <taxon>Bilifractor</taxon>
    </lineage>
</organism>
<dbReference type="GO" id="GO:0009100">
    <property type="term" value="P:glycoprotein metabolic process"/>
    <property type="evidence" value="ECO:0007669"/>
    <property type="project" value="UniProtKB-ARBA"/>
</dbReference>
<dbReference type="Proteomes" id="UP000466864">
    <property type="component" value="Unassembled WGS sequence"/>
</dbReference>
<dbReference type="PANTHER" id="PTHR43404:SF2">
    <property type="entry name" value="LIPOPOLYSACCHARIDE CHOLINEPHOSPHOTRANSFERASE LICD"/>
    <property type="match status" value="1"/>
</dbReference>